<protein>
    <submittedName>
        <fullName evidence="1">12359_t:CDS:1</fullName>
    </submittedName>
</protein>
<feature type="non-terminal residue" evidence="1">
    <location>
        <position position="1"/>
    </location>
</feature>
<dbReference type="EMBL" id="CAJVPW010040864">
    <property type="protein sequence ID" value="CAG8747087.1"/>
    <property type="molecule type" value="Genomic_DNA"/>
</dbReference>
<organism evidence="1 2">
    <name type="scientific">Cetraspora pellucida</name>
    <dbReference type="NCBI Taxonomy" id="1433469"/>
    <lineage>
        <taxon>Eukaryota</taxon>
        <taxon>Fungi</taxon>
        <taxon>Fungi incertae sedis</taxon>
        <taxon>Mucoromycota</taxon>
        <taxon>Glomeromycotina</taxon>
        <taxon>Glomeromycetes</taxon>
        <taxon>Diversisporales</taxon>
        <taxon>Gigasporaceae</taxon>
        <taxon>Cetraspora</taxon>
    </lineage>
</organism>
<dbReference type="Proteomes" id="UP000789366">
    <property type="component" value="Unassembled WGS sequence"/>
</dbReference>
<accession>A0ACA9QCJ8</accession>
<proteinExistence type="predicted"/>
<reference evidence="1" key="1">
    <citation type="submission" date="2021-06" db="EMBL/GenBank/DDBJ databases">
        <authorList>
            <person name="Kallberg Y."/>
            <person name="Tangrot J."/>
            <person name="Rosling A."/>
        </authorList>
    </citation>
    <scope>NUCLEOTIDE SEQUENCE</scope>
    <source>
        <strain evidence="1">28 12/20/2015</strain>
    </source>
</reference>
<evidence type="ECO:0000313" key="2">
    <source>
        <dbReference type="Proteomes" id="UP000789366"/>
    </source>
</evidence>
<evidence type="ECO:0000313" key="1">
    <source>
        <dbReference type="EMBL" id="CAG8747087.1"/>
    </source>
</evidence>
<feature type="non-terminal residue" evidence="1">
    <location>
        <position position="78"/>
    </location>
</feature>
<keyword evidence="2" id="KW-1185">Reference proteome</keyword>
<gene>
    <name evidence="1" type="ORF">SPELUC_LOCUS14208</name>
</gene>
<name>A0ACA9QCJ8_9GLOM</name>
<sequence length="78" mass="8918">VCTLMDNYEAKSMVISKQYSVKDIQGSKQQAMLLGVAFTIMLDLLIKYSDFLTVDSTDHHNSLNFLNITFMVRSDEFC</sequence>
<comment type="caution">
    <text evidence="1">The sequence shown here is derived from an EMBL/GenBank/DDBJ whole genome shotgun (WGS) entry which is preliminary data.</text>
</comment>